<gene>
    <name evidence="2" type="ORF">GGX14DRAFT_580740</name>
</gene>
<reference evidence="2" key="1">
    <citation type="submission" date="2023-03" db="EMBL/GenBank/DDBJ databases">
        <title>Massive genome expansion in bonnet fungi (Mycena s.s.) driven by repeated elements and novel gene families across ecological guilds.</title>
        <authorList>
            <consortium name="Lawrence Berkeley National Laboratory"/>
            <person name="Harder C.B."/>
            <person name="Miyauchi S."/>
            <person name="Viragh M."/>
            <person name="Kuo A."/>
            <person name="Thoen E."/>
            <person name="Andreopoulos B."/>
            <person name="Lu D."/>
            <person name="Skrede I."/>
            <person name="Drula E."/>
            <person name="Henrissat B."/>
            <person name="Morin E."/>
            <person name="Kohler A."/>
            <person name="Barry K."/>
            <person name="LaButti K."/>
            <person name="Morin E."/>
            <person name="Salamov A."/>
            <person name="Lipzen A."/>
            <person name="Mereny Z."/>
            <person name="Hegedus B."/>
            <person name="Baldrian P."/>
            <person name="Stursova M."/>
            <person name="Weitz H."/>
            <person name="Taylor A."/>
            <person name="Grigoriev I.V."/>
            <person name="Nagy L.G."/>
            <person name="Martin F."/>
            <person name="Kauserud H."/>
        </authorList>
    </citation>
    <scope>NUCLEOTIDE SEQUENCE</scope>
    <source>
        <strain evidence="2">9144</strain>
    </source>
</reference>
<dbReference type="AlphaFoldDB" id="A0AAD6US88"/>
<protein>
    <submittedName>
        <fullName evidence="2">Uncharacterized protein</fullName>
    </submittedName>
</protein>
<evidence type="ECO:0000313" key="2">
    <source>
        <dbReference type="EMBL" id="KAJ7189390.1"/>
    </source>
</evidence>
<keyword evidence="1" id="KW-1133">Transmembrane helix</keyword>
<evidence type="ECO:0000256" key="1">
    <source>
        <dbReference type="SAM" id="Phobius"/>
    </source>
</evidence>
<evidence type="ECO:0000313" key="3">
    <source>
        <dbReference type="Proteomes" id="UP001219525"/>
    </source>
</evidence>
<keyword evidence="1" id="KW-0472">Membrane</keyword>
<keyword evidence="1" id="KW-0812">Transmembrane</keyword>
<organism evidence="2 3">
    <name type="scientific">Mycena pura</name>
    <dbReference type="NCBI Taxonomy" id="153505"/>
    <lineage>
        <taxon>Eukaryota</taxon>
        <taxon>Fungi</taxon>
        <taxon>Dikarya</taxon>
        <taxon>Basidiomycota</taxon>
        <taxon>Agaricomycotina</taxon>
        <taxon>Agaricomycetes</taxon>
        <taxon>Agaricomycetidae</taxon>
        <taxon>Agaricales</taxon>
        <taxon>Marasmiineae</taxon>
        <taxon>Mycenaceae</taxon>
        <taxon>Mycena</taxon>
    </lineage>
</organism>
<dbReference type="Proteomes" id="UP001219525">
    <property type="component" value="Unassembled WGS sequence"/>
</dbReference>
<name>A0AAD6US88_9AGAR</name>
<proteinExistence type="predicted"/>
<keyword evidence="3" id="KW-1185">Reference proteome</keyword>
<accession>A0AAD6US88</accession>
<comment type="caution">
    <text evidence="2">The sequence shown here is derived from an EMBL/GenBank/DDBJ whole genome shotgun (WGS) entry which is preliminary data.</text>
</comment>
<dbReference type="EMBL" id="JARJCW010000179">
    <property type="protein sequence ID" value="KAJ7189390.1"/>
    <property type="molecule type" value="Genomic_DNA"/>
</dbReference>
<feature type="transmembrane region" description="Helical" evidence="1">
    <location>
        <begin position="34"/>
        <end position="53"/>
    </location>
</feature>
<sequence length="72" mass="7965">MDLPVITHASVKRSVTVSCAFVSNTTVGCSIAQIQNFCGAVDMIVAASLLYYLRHRKITHFQTNRIVDIIIL</sequence>